<dbReference type="PANTHER" id="PTHR46514:SF4">
    <property type="entry name" value="MYC BOX-DEPENDENT-INTERACTING PROTEIN 1"/>
    <property type="match status" value="1"/>
</dbReference>
<feature type="region of interest" description="Disordered" evidence="10">
    <location>
        <begin position="275"/>
        <end position="317"/>
    </location>
</feature>
<feature type="compositionally biased region" description="Polar residues" evidence="10">
    <location>
        <begin position="365"/>
        <end position="374"/>
    </location>
</feature>
<evidence type="ECO:0000313" key="14">
    <source>
        <dbReference type="EMBL" id="KAL1268137.1"/>
    </source>
</evidence>
<evidence type="ECO:0000256" key="11">
    <source>
        <dbReference type="SAM" id="Phobius"/>
    </source>
</evidence>
<dbReference type="InterPro" id="IPR036028">
    <property type="entry name" value="SH3-like_dom_sf"/>
</dbReference>
<evidence type="ECO:0000256" key="1">
    <source>
        <dbReference type="ARBA" id="ARBA00004141"/>
    </source>
</evidence>
<dbReference type="InterPro" id="IPR027267">
    <property type="entry name" value="AH/BAR_dom_sf"/>
</dbReference>
<dbReference type="InterPro" id="IPR001452">
    <property type="entry name" value="SH3_domain"/>
</dbReference>
<protein>
    <recommendedName>
        <fullName evidence="16">Myc box-dependent-interacting protein 1-like</fullName>
    </recommendedName>
</protein>
<keyword evidence="9" id="KW-0175">Coiled coil</keyword>
<evidence type="ECO:0000256" key="10">
    <source>
        <dbReference type="SAM" id="MobiDB-lite"/>
    </source>
</evidence>
<evidence type="ECO:0000313" key="15">
    <source>
        <dbReference type="Proteomes" id="UP001558613"/>
    </source>
</evidence>
<evidence type="ECO:0000256" key="8">
    <source>
        <dbReference type="PROSITE-ProRule" id="PRU00192"/>
    </source>
</evidence>
<evidence type="ECO:0000256" key="9">
    <source>
        <dbReference type="SAM" id="Coils"/>
    </source>
</evidence>
<evidence type="ECO:0000259" key="12">
    <source>
        <dbReference type="PROSITE" id="PS50002"/>
    </source>
</evidence>
<feature type="transmembrane region" description="Helical" evidence="11">
    <location>
        <begin position="739"/>
        <end position="759"/>
    </location>
</feature>
<dbReference type="Pfam" id="PF03114">
    <property type="entry name" value="BAR"/>
    <property type="match status" value="1"/>
</dbReference>
<dbReference type="PRINTS" id="PR00452">
    <property type="entry name" value="SH3DOMAIN"/>
</dbReference>
<comment type="subcellular location">
    <subcellularLocation>
        <location evidence="2">Cytoplasm</location>
    </subcellularLocation>
    <subcellularLocation>
        <location evidence="1">Membrane</location>
        <topology evidence="1">Multi-pass membrane protein</topology>
    </subcellularLocation>
</comment>
<dbReference type="PROSITE" id="PS51021">
    <property type="entry name" value="BAR"/>
    <property type="match status" value="1"/>
</dbReference>
<gene>
    <name evidence="14" type="ORF">QQF64_033500</name>
</gene>
<dbReference type="Pfam" id="PF00860">
    <property type="entry name" value="Xan_ur_permease"/>
    <property type="match status" value="1"/>
</dbReference>
<feature type="transmembrane region" description="Helical" evidence="11">
    <location>
        <begin position="771"/>
        <end position="792"/>
    </location>
</feature>
<evidence type="ECO:0000256" key="2">
    <source>
        <dbReference type="ARBA" id="ARBA00004496"/>
    </source>
</evidence>
<dbReference type="Gene3D" id="1.20.1270.60">
    <property type="entry name" value="Arfaptin homology (AH) domain/BAR domain"/>
    <property type="match status" value="1"/>
</dbReference>
<dbReference type="Pfam" id="PF14604">
    <property type="entry name" value="SH3_9"/>
    <property type="match status" value="1"/>
</dbReference>
<dbReference type="SUPFAM" id="SSF50044">
    <property type="entry name" value="SH3-domain"/>
    <property type="match status" value="1"/>
</dbReference>
<feature type="transmembrane region" description="Helical" evidence="11">
    <location>
        <begin position="951"/>
        <end position="974"/>
    </location>
</feature>
<proteinExistence type="predicted"/>
<keyword evidence="7 11" id="KW-0472">Membrane</keyword>
<feature type="compositionally biased region" description="Polar residues" evidence="10">
    <location>
        <begin position="432"/>
        <end position="442"/>
    </location>
</feature>
<dbReference type="SMART" id="SM00326">
    <property type="entry name" value="SH3"/>
    <property type="match status" value="1"/>
</dbReference>
<name>A0ABR3MU32_9TELE</name>
<evidence type="ECO:0000256" key="3">
    <source>
        <dbReference type="ARBA" id="ARBA00022443"/>
    </source>
</evidence>
<accession>A0ABR3MU32</accession>
<feature type="domain" description="SH3" evidence="12">
    <location>
        <begin position="489"/>
        <end position="562"/>
    </location>
</feature>
<evidence type="ECO:0000256" key="4">
    <source>
        <dbReference type="ARBA" id="ARBA00022490"/>
    </source>
</evidence>
<dbReference type="Gene3D" id="2.30.30.40">
    <property type="entry name" value="SH3 Domains"/>
    <property type="match status" value="1"/>
</dbReference>
<feature type="compositionally biased region" description="Polar residues" evidence="10">
    <location>
        <begin position="470"/>
        <end position="483"/>
    </location>
</feature>
<evidence type="ECO:0000256" key="7">
    <source>
        <dbReference type="ARBA" id="ARBA00023136"/>
    </source>
</evidence>
<reference evidence="14 15" key="1">
    <citation type="submission" date="2023-09" db="EMBL/GenBank/DDBJ databases">
        <authorList>
            <person name="Wang M."/>
        </authorList>
    </citation>
    <scope>NUCLEOTIDE SEQUENCE [LARGE SCALE GENOMIC DNA]</scope>
    <source>
        <strain evidence="14">GT-2023</strain>
        <tissue evidence="14">Liver</tissue>
    </source>
</reference>
<dbReference type="PRINTS" id="PR01251">
    <property type="entry name" value="AMPHIPHYSIN"/>
</dbReference>
<evidence type="ECO:0000259" key="13">
    <source>
        <dbReference type="PROSITE" id="PS51021"/>
    </source>
</evidence>
<feature type="transmembrane region" description="Helical" evidence="11">
    <location>
        <begin position="703"/>
        <end position="727"/>
    </location>
</feature>
<dbReference type="Proteomes" id="UP001558613">
    <property type="component" value="Unassembled WGS sequence"/>
</dbReference>
<dbReference type="PROSITE" id="PS50002">
    <property type="entry name" value="SH3"/>
    <property type="match status" value="1"/>
</dbReference>
<comment type="caution">
    <text evidence="14">The sequence shown here is derived from an EMBL/GenBank/DDBJ whole genome shotgun (WGS) entry which is preliminary data.</text>
</comment>
<dbReference type="InterPro" id="IPR004148">
    <property type="entry name" value="BAR_dom"/>
</dbReference>
<feature type="transmembrane region" description="Helical" evidence="11">
    <location>
        <begin position="849"/>
        <end position="870"/>
    </location>
</feature>
<sequence length="1131" mass="122844">MAELPMGKGVSAGKIASNVQKKITRAQEKVLQKLGKADETKDLAFEEGVINFNKQLVEGTKLQKDLRAYLTAVKTMHESSKHLYECLDDMYESDWYGRKDVDSLLEDSDLLWTDFHQKLVDHALISMDTYLGQFPDIKARIAKRDRKLVDYDSARHNYAAVNKGKKKEGIKITKPASLLERAAPGWAQGILSAHNVAQTSLSRSQAEEELERAQKVFEEINIDLQEELPSLWNSRVGFYVNTFQSVAGLEEKFHREMGKINQNLNDTLEKLENQDMSSDRTQDANHTLSPGGPPAIPKSPSKLRPAVPPPPKVTPSKDMKQENIINLFGEAATPDISVTSPTQYDAPATANLLDMDLDSLQAATTPAAQNWDTWEQSEKEAEVPQTWDDDGTQPVCSGWGDDGTQATWDDDGSQPVRAPAAYPTWDDDDGSQPVQGNDSDSTQQAQGWDDDGAQATEKTADTEEAVAETVNDTPQATTESTESVEMPEAFLFKVKAMHDYNANDSDELELKAGDVVLVVTYENLDEQDEGWLMGVKESDWIQNKGLGKKGVFPENFTQRMIRMYHQSQSNKSKAGLVRIRAFIRTELKLHVLVLSSLCALVVDTLIQEVDKERIVAYVLFYSGISTLLQSWIGSRLPLILAPSLDFLIPALALLSSQSGTAVSCRGQCTEPEEPVAPAHPIRELRGMAVVAGMVQLAVGLTGLGGFALGHCGPLVLAPLLCILGFSIYREAALLCSDHWGMAALAVVLLVVLSQHLHSFLRLSVFSICRRLSVLLSVMVTWGVCAVLVHMGHVHLTSVTQMLSTKRNTSFIQSRNSPNSSDVVFSNDSVPWLDFPLPASALPLLSGRSIAAGVAGGLSASISSLAVYVVAARLLKAPVTPAHACNRGLCVDGLGSLLSGLMGAPVGLCSSVPNACVIGLSQSGSRSTVQLAGVFLLILGVSPQLAQMLCTVPLAIHGAVLAVTYTLAVATGITYFQHADGDSGRNIFNIGFTVFMSLALPRWFRLHSSFIHTGVPSVDIFLQSLLTLPVFFVGVLAFFLEHTVSGTLSERGLVRHEGTKKILSLANLQQGYSHSPDAVYDPPPPVMKVLDLSCLRTVPFCACRNPPVEDVSLTVPEMSSLLPDKDACDSSG</sequence>
<evidence type="ECO:0000256" key="6">
    <source>
        <dbReference type="ARBA" id="ARBA00022989"/>
    </source>
</evidence>
<dbReference type="SMART" id="SM00721">
    <property type="entry name" value="BAR"/>
    <property type="match status" value="1"/>
</dbReference>
<keyword evidence="3 8" id="KW-0728">SH3 domain</keyword>
<evidence type="ECO:0008006" key="16">
    <source>
        <dbReference type="Google" id="ProtNLM"/>
    </source>
</evidence>
<feature type="transmembrane region" description="Helical" evidence="11">
    <location>
        <begin position="927"/>
        <end position="945"/>
    </location>
</feature>
<keyword evidence="15" id="KW-1185">Reference proteome</keyword>
<keyword evidence="6 11" id="KW-1133">Transmembrane helix</keyword>
<keyword evidence="4" id="KW-0963">Cytoplasm</keyword>
<dbReference type="InterPro" id="IPR003005">
    <property type="entry name" value="Amphiphysin"/>
</dbReference>
<feature type="region of interest" description="Disordered" evidence="10">
    <location>
        <begin position="365"/>
        <end position="483"/>
    </location>
</feature>
<feature type="transmembrane region" description="Helical" evidence="11">
    <location>
        <begin position="986"/>
        <end position="1003"/>
    </location>
</feature>
<dbReference type="EMBL" id="JAYMGO010000009">
    <property type="protein sequence ID" value="KAL1268137.1"/>
    <property type="molecule type" value="Genomic_DNA"/>
</dbReference>
<dbReference type="PANTHER" id="PTHR46514">
    <property type="entry name" value="AMPHIPHYSIN"/>
    <property type="match status" value="1"/>
</dbReference>
<organism evidence="14 15">
    <name type="scientific">Cirrhinus molitorella</name>
    <name type="common">mud carp</name>
    <dbReference type="NCBI Taxonomy" id="172907"/>
    <lineage>
        <taxon>Eukaryota</taxon>
        <taxon>Metazoa</taxon>
        <taxon>Chordata</taxon>
        <taxon>Craniata</taxon>
        <taxon>Vertebrata</taxon>
        <taxon>Euteleostomi</taxon>
        <taxon>Actinopterygii</taxon>
        <taxon>Neopterygii</taxon>
        <taxon>Teleostei</taxon>
        <taxon>Ostariophysi</taxon>
        <taxon>Cypriniformes</taxon>
        <taxon>Cyprinidae</taxon>
        <taxon>Labeoninae</taxon>
        <taxon>Labeonini</taxon>
        <taxon>Cirrhinus</taxon>
    </lineage>
</organism>
<evidence type="ECO:0000256" key="5">
    <source>
        <dbReference type="ARBA" id="ARBA00022692"/>
    </source>
</evidence>
<dbReference type="SUPFAM" id="SSF103657">
    <property type="entry name" value="BAR/IMD domain-like"/>
    <property type="match status" value="1"/>
</dbReference>
<feature type="coiled-coil region" evidence="9">
    <location>
        <begin position="196"/>
        <end position="227"/>
    </location>
</feature>
<feature type="transmembrane region" description="Helical" evidence="11">
    <location>
        <begin position="1019"/>
        <end position="1039"/>
    </location>
</feature>
<feature type="domain" description="BAR" evidence="13">
    <location>
        <begin position="30"/>
        <end position="277"/>
    </location>
</feature>
<dbReference type="InterPro" id="IPR006043">
    <property type="entry name" value="NCS2"/>
</dbReference>
<keyword evidence="5 11" id="KW-0812">Transmembrane</keyword>